<dbReference type="SUPFAM" id="SSF52467">
    <property type="entry name" value="DHS-like NAD/FAD-binding domain"/>
    <property type="match status" value="1"/>
</dbReference>
<proteinExistence type="predicted"/>
<organism evidence="1 2">
    <name type="scientific">Micromonospora azadirachtae</name>
    <dbReference type="NCBI Taxonomy" id="1970735"/>
    <lineage>
        <taxon>Bacteria</taxon>
        <taxon>Bacillati</taxon>
        <taxon>Actinomycetota</taxon>
        <taxon>Actinomycetes</taxon>
        <taxon>Micromonosporales</taxon>
        <taxon>Micromonosporaceae</taxon>
        <taxon>Micromonospora</taxon>
    </lineage>
</organism>
<dbReference type="Gene3D" id="3.40.50.1220">
    <property type="entry name" value="TPP-binding domain"/>
    <property type="match status" value="1"/>
</dbReference>
<evidence type="ECO:0000313" key="2">
    <source>
        <dbReference type="Proteomes" id="UP001597053"/>
    </source>
</evidence>
<feature type="non-terminal residue" evidence="1">
    <location>
        <position position="1"/>
    </location>
</feature>
<reference evidence="2" key="1">
    <citation type="journal article" date="2019" name="Int. J. Syst. Evol. Microbiol.">
        <title>The Global Catalogue of Microorganisms (GCM) 10K type strain sequencing project: providing services to taxonomists for standard genome sequencing and annotation.</title>
        <authorList>
            <consortium name="The Broad Institute Genomics Platform"/>
            <consortium name="The Broad Institute Genome Sequencing Center for Infectious Disease"/>
            <person name="Wu L."/>
            <person name="Ma J."/>
        </authorList>
    </citation>
    <scope>NUCLEOTIDE SEQUENCE [LARGE SCALE GENOMIC DNA]</scope>
    <source>
        <strain evidence="2">JCM 32148</strain>
    </source>
</reference>
<name>A0ABW3A550_9ACTN</name>
<comment type="caution">
    <text evidence="1">The sequence shown here is derived from an EMBL/GenBank/DDBJ whole genome shotgun (WGS) entry which is preliminary data.</text>
</comment>
<gene>
    <name evidence="1" type="ORF">ACFQZ8_19040</name>
</gene>
<evidence type="ECO:0000313" key="1">
    <source>
        <dbReference type="EMBL" id="MFD0786002.1"/>
    </source>
</evidence>
<keyword evidence="2" id="KW-1185">Reference proteome</keyword>
<dbReference type="EMBL" id="JBHTHM010001100">
    <property type="protein sequence ID" value="MFD0786002.1"/>
    <property type="molecule type" value="Genomic_DNA"/>
</dbReference>
<accession>A0ABW3A550</accession>
<dbReference type="Proteomes" id="UP001597053">
    <property type="component" value="Unassembled WGS sequence"/>
</dbReference>
<protein>
    <submittedName>
        <fullName evidence="1">NAD-dependent deacylase</fullName>
    </submittedName>
</protein>
<dbReference type="InterPro" id="IPR029035">
    <property type="entry name" value="DHS-like_NAD/FAD-binding_dom"/>
</dbReference>
<sequence length="50" mass="5114">GIAARVGATVIQVNPEPTPLDRIAAINLRGTAAHVLPALVAGAWQETAEI</sequence>